<dbReference type="Proteomes" id="UP000076532">
    <property type="component" value="Unassembled WGS sequence"/>
</dbReference>
<dbReference type="OrthoDB" id="2788229at2759"/>
<gene>
    <name evidence="1" type="ORF">FIBSPDRAFT_898014</name>
</gene>
<accession>A0A166BGQ3</accession>
<sequence>MTSLQELPTASCPRRYQQLICTPLTIWQPHNGELWAHQRQLFDHRKDDPVRFSHGGRATPTPTPKASADYVSASSTSSYAAMRWSSSPIEEPGNNAFPVQLKKLYHGISSLETRVLTEDSEDMEHPHVLKALALHEDAEKQKWRKLIDDHKLRLREHYHAEHHRRNGTHVQFVVINQLSPFLLLGVLVNDDLISKFSKTQPSSAPWLQRFQWTRTPPTPDFQAVLYQPQPPGPSRNMPLLPMEVQEMIIDQVALLQEPTASPLSNRGWVARSRSLQWESLIFRETHHLWTCLNLVPASHGTIAPHIKRIAIPLLEGPEASHDHRLPNDKLPNPMYAFVRMVLHLSHLRSVMIYGRTISRVEAELIADVLRTCSHLRSLELSNFILDSFPVLQEVVASCSRLEDLYLSALALTLPSERTSSLPSPPCPPLKLFSTINCTFTERMLAWIGEGAQASQPGCVFIGADEARKHQRRFGSFLRNVGPALKTLCIQQNTTPPGAPREPDSRIDSYRLGEVFSSEHINLRHNTALEVITFSWCTHLTLERKILIMAHQVSSSRFRELNISFATPETGMLDLLLVIHRNIGPLDAHLQKPNFAGLQSVTVGLPEGHPVESDTMGTCFPRTAARGLLRVMDAFTMERSVTTGKGAVVVDNISAEVEM</sequence>
<organism evidence="1 2">
    <name type="scientific">Athelia psychrophila</name>
    <dbReference type="NCBI Taxonomy" id="1759441"/>
    <lineage>
        <taxon>Eukaryota</taxon>
        <taxon>Fungi</taxon>
        <taxon>Dikarya</taxon>
        <taxon>Basidiomycota</taxon>
        <taxon>Agaricomycotina</taxon>
        <taxon>Agaricomycetes</taxon>
        <taxon>Agaricomycetidae</taxon>
        <taxon>Atheliales</taxon>
        <taxon>Atheliaceae</taxon>
        <taxon>Athelia</taxon>
    </lineage>
</organism>
<reference evidence="1 2" key="1">
    <citation type="journal article" date="2016" name="Mol. Biol. Evol.">
        <title>Comparative Genomics of Early-Diverging Mushroom-Forming Fungi Provides Insights into the Origins of Lignocellulose Decay Capabilities.</title>
        <authorList>
            <person name="Nagy L.G."/>
            <person name="Riley R."/>
            <person name="Tritt A."/>
            <person name="Adam C."/>
            <person name="Daum C."/>
            <person name="Floudas D."/>
            <person name="Sun H."/>
            <person name="Yadav J.S."/>
            <person name="Pangilinan J."/>
            <person name="Larsson K.H."/>
            <person name="Matsuura K."/>
            <person name="Barry K."/>
            <person name="Labutti K."/>
            <person name="Kuo R."/>
            <person name="Ohm R.A."/>
            <person name="Bhattacharya S.S."/>
            <person name="Shirouzu T."/>
            <person name="Yoshinaga Y."/>
            <person name="Martin F.M."/>
            <person name="Grigoriev I.V."/>
            <person name="Hibbett D.S."/>
        </authorList>
    </citation>
    <scope>NUCLEOTIDE SEQUENCE [LARGE SCALE GENOMIC DNA]</scope>
    <source>
        <strain evidence="1 2">CBS 109695</strain>
    </source>
</reference>
<protein>
    <submittedName>
        <fullName evidence="1">Uncharacterized protein</fullName>
    </submittedName>
</protein>
<dbReference type="Gene3D" id="3.80.10.10">
    <property type="entry name" value="Ribonuclease Inhibitor"/>
    <property type="match status" value="1"/>
</dbReference>
<dbReference type="EMBL" id="KV417644">
    <property type="protein sequence ID" value="KZP12628.1"/>
    <property type="molecule type" value="Genomic_DNA"/>
</dbReference>
<dbReference type="SUPFAM" id="SSF52047">
    <property type="entry name" value="RNI-like"/>
    <property type="match status" value="1"/>
</dbReference>
<dbReference type="AlphaFoldDB" id="A0A166BGQ3"/>
<dbReference type="InterPro" id="IPR032675">
    <property type="entry name" value="LRR_dom_sf"/>
</dbReference>
<proteinExistence type="predicted"/>
<name>A0A166BGQ3_9AGAM</name>
<evidence type="ECO:0000313" key="2">
    <source>
        <dbReference type="Proteomes" id="UP000076532"/>
    </source>
</evidence>
<dbReference type="STRING" id="436010.A0A166BGQ3"/>
<evidence type="ECO:0000313" key="1">
    <source>
        <dbReference type="EMBL" id="KZP12628.1"/>
    </source>
</evidence>
<keyword evidence="2" id="KW-1185">Reference proteome</keyword>